<dbReference type="Gene3D" id="3.90.25.10">
    <property type="entry name" value="UDP-galactose 4-epimerase, domain 1"/>
    <property type="match status" value="1"/>
</dbReference>
<keyword evidence="2" id="KW-1185">Reference proteome</keyword>
<proteinExistence type="predicted"/>
<dbReference type="AlphaFoldDB" id="A0A8H6X4N7"/>
<dbReference type="PANTHER" id="PTHR43162:SF1">
    <property type="entry name" value="PRESTALK A DIFFERENTIATION PROTEIN A"/>
    <property type="match status" value="1"/>
</dbReference>
<organism evidence="1 2">
    <name type="scientific">Mycena sanguinolenta</name>
    <dbReference type="NCBI Taxonomy" id="230812"/>
    <lineage>
        <taxon>Eukaryota</taxon>
        <taxon>Fungi</taxon>
        <taxon>Dikarya</taxon>
        <taxon>Basidiomycota</taxon>
        <taxon>Agaricomycotina</taxon>
        <taxon>Agaricomycetes</taxon>
        <taxon>Agaricomycetidae</taxon>
        <taxon>Agaricales</taxon>
        <taxon>Marasmiineae</taxon>
        <taxon>Mycenaceae</taxon>
        <taxon>Mycena</taxon>
    </lineage>
</organism>
<protein>
    <submittedName>
        <fullName evidence="1">NAD(P)-binding protein</fullName>
    </submittedName>
</protein>
<dbReference type="InterPro" id="IPR051604">
    <property type="entry name" value="Ergot_Alk_Oxidoreductase"/>
</dbReference>
<name>A0A8H6X4N7_9AGAR</name>
<gene>
    <name evidence="1" type="ORF">MSAN_02389900</name>
</gene>
<sequence>MIVLLTGVPEDPRRLAELLLAANQLVVSASRSGKIPTPLNGVRFNWLKSMYTIPFDSYSITAIYLIAPPIADMLSTNEGAHWRQRGVGRFVLSPFLPVPDNGLKILAVCGPHKTKNEIMAATGNGLLGFVSTKVIAEVAFKALVDEVIESDNSIVVGLQLRSGNATQVADMLTDILGRKIKHVEIAEAVKKGVPEDCAQMIG</sequence>
<accession>A0A8H6X4N7</accession>
<dbReference type="Proteomes" id="UP000623467">
    <property type="component" value="Unassembled WGS sequence"/>
</dbReference>
<dbReference type="EMBL" id="JACAZH010000049">
    <property type="protein sequence ID" value="KAF7334283.1"/>
    <property type="molecule type" value="Genomic_DNA"/>
</dbReference>
<evidence type="ECO:0000313" key="2">
    <source>
        <dbReference type="Proteomes" id="UP000623467"/>
    </source>
</evidence>
<reference evidence="1" key="1">
    <citation type="submission" date="2020-05" db="EMBL/GenBank/DDBJ databases">
        <title>Mycena genomes resolve the evolution of fungal bioluminescence.</title>
        <authorList>
            <person name="Tsai I.J."/>
        </authorList>
    </citation>
    <scope>NUCLEOTIDE SEQUENCE</scope>
    <source>
        <strain evidence="1">160909Yilan</strain>
    </source>
</reference>
<comment type="caution">
    <text evidence="1">The sequence shown here is derived from an EMBL/GenBank/DDBJ whole genome shotgun (WGS) entry which is preliminary data.</text>
</comment>
<dbReference type="OrthoDB" id="419598at2759"/>
<evidence type="ECO:0000313" key="1">
    <source>
        <dbReference type="EMBL" id="KAF7334283.1"/>
    </source>
</evidence>
<dbReference type="PANTHER" id="PTHR43162">
    <property type="match status" value="1"/>
</dbReference>
<dbReference type="Gene3D" id="3.40.50.720">
    <property type="entry name" value="NAD(P)-binding Rossmann-like Domain"/>
    <property type="match status" value="1"/>
</dbReference>